<dbReference type="GO" id="GO:0005524">
    <property type="term" value="F:ATP binding"/>
    <property type="evidence" value="ECO:0007669"/>
    <property type="project" value="InterPro"/>
</dbReference>
<dbReference type="GO" id="GO:0004176">
    <property type="term" value="F:ATP-dependent peptidase activity"/>
    <property type="evidence" value="ECO:0007669"/>
    <property type="project" value="InterPro"/>
</dbReference>
<evidence type="ECO:0000259" key="1">
    <source>
        <dbReference type="Pfam" id="PF01434"/>
    </source>
</evidence>
<dbReference type="Proteomes" id="UP001157006">
    <property type="component" value="Chromosome 3"/>
</dbReference>
<dbReference type="Gene3D" id="1.20.58.760">
    <property type="entry name" value="Peptidase M41"/>
    <property type="match status" value="1"/>
</dbReference>
<evidence type="ECO:0000313" key="2">
    <source>
        <dbReference type="EMBL" id="CAI8603307.1"/>
    </source>
</evidence>
<dbReference type="InterPro" id="IPR000642">
    <property type="entry name" value="Peptidase_M41"/>
</dbReference>
<dbReference type="EMBL" id="OX451738">
    <property type="protein sequence ID" value="CAI8603307.1"/>
    <property type="molecule type" value="Genomic_DNA"/>
</dbReference>
<feature type="domain" description="Peptidase M41" evidence="1">
    <location>
        <begin position="55"/>
        <end position="182"/>
    </location>
</feature>
<dbReference type="Pfam" id="PF01434">
    <property type="entry name" value="Peptidase_M41"/>
    <property type="match status" value="1"/>
</dbReference>
<dbReference type="GO" id="GO:0004222">
    <property type="term" value="F:metalloendopeptidase activity"/>
    <property type="evidence" value="ECO:0007669"/>
    <property type="project" value="InterPro"/>
</dbReference>
<dbReference type="GO" id="GO:0009535">
    <property type="term" value="C:chloroplast thylakoid membrane"/>
    <property type="evidence" value="ECO:0007669"/>
    <property type="project" value="TreeGrafter"/>
</dbReference>
<name>A0AAV0ZZ83_VICFA</name>
<dbReference type="PANTHER" id="PTHR23076:SF58">
    <property type="entry name" value="INACTIVE ATP-DEPENDENT ZINC METALLOPROTEASE FTSHI 5, CHLOROPLASTIC-RELATED"/>
    <property type="match status" value="1"/>
</dbReference>
<dbReference type="AlphaFoldDB" id="A0AAV0ZZ83"/>
<protein>
    <recommendedName>
        <fullName evidence="1">Peptidase M41 domain-containing protein</fullName>
    </recommendedName>
</protein>
<organism evidence="2 3">
    <name type="scientific">Vicia faba</name>
    <name type="common">Broad bean</name>
    <name type="synonym">Faba vulgaris</name>
    <dbReference type="NCBI Taxonomy" id="3906"/>
    <lineage>
        <taxon>Eukaryota</taxon>
        <taxon>Viridiplantae</taxon>
        <taxon>Streptophyta</taxon>
        <taxon>Embryophyta</taxon>
        <taxon>Tracheophyta</taxon>
        <taxon>Spermatophyta</taxon>
        <taxon>Magnoliopsida</taxon>
        <taxon>eudicotyledons</taxon>
        <taxon>Gunneridae</taxon>
        <taxon>Pentapetalae</taxon>
        <taxon>rosids</taxon>
        <taxon>fabids</taxon>
        <taxon>Fabales</taxon>
        <taxon>Fabaceae</taxon>
        <taxon>Papilionoideae</taxon>
        <taxon>50 kb inversion clade</taxon>
        <taxon>NPAAA clade</taxon>
        <taxon>Hologalegina</taxon>
        <taxon>IRL clade</taxon>
        <taxon>Fabeae</taxon>
        <taxon>Vicia</taxon>
    </lineage>
</organism>
<dbReference type="PANTHER" id="PTHR23076">
    <property type="entry name" value="METALLOPROTEASE M41 FTSH"/>
    <property type="match status" value="1"/>
</dbReference>
<accession>A0AAV0ZZ83</accession>
<sequence>MKGCCGDTGIGNFLVPRLHLRNISKHRRADGDFDNGGCWSNHSARNDGYINGNIESRSYLEKKLVFCFGSYVASQMLFPFGEENLLSSSEIQQAQEIATRMVIQYGWGLDDSPAIYYSNNAVSTLSMAGDHEYVMAAKVEKMFDLAYLKAREMLQRNRRVLEKTVEELLEFEILTGKGLERITKDNGGIKEKEPFTLFEVQASEPTSGSLLERGNTSGGALLAS</sequence>
<gene>
    <name evidence="2" type="ORF">VFH_III080600</name>
</gene>
<keyword evidence="3" id="KW-1185">Reference proteome</keyword>
<reference evidence="2 3" key="1">
    <citation type="submission" date="2023-01" db="EMBL/GenBank/DDBJ databases">
        <authorList>
            <person name="Kreplak J."/>
        </authorList>
    </citation>
    <scope>NUCLEOTIDE SEQUENCE [LARGE SCALE GENOMIC DNA]</scope>
</reference>
<dbReference type="InterPro" id="IPR037219">
    <property type="entry name" value="Peptidase_M41-like"/>
</dbReference>
<evidence type="ECO:0000313" key="3">
    <source>
        <dbReference type="Proteomes" id="UP001157006"/>
    </source>
</evidence>
<proteinExistence type="predicted"/>
<dbReference type="SUPFAM" id="SSF140990">
    <property type="entry name" value="FtsH protease domain-like"/>
    <property type="match status" value="1"/>
</dbReference>
<dbReference type="GO" id="GO:0006508">
    <property type="term" value="P:proteolysis"/>
    <property type="evidence" value="ECO:0007669"/>
    <property type="project" value="InterPro"/>
</dbReference>